<dbReference type="EMBL" id="BAABBA010000005">
    <property type="protein sequence ID" value="GAA4286986.1"/>
    <property type="molecule type" value="Genomic_DNA"/>
</dbReference>
<comment type="caution">
    <text evidence="10">The sequence shown here is derived from an EMBL/GenBank/DDBJ whole genome shotgun (WGS) entry which is preliminary data.</text>
</comment>
<evidence type="ECO:0000256" key="8">
    <source>
        <dbReference type="SAM" id="MobiDB-lite"/>
    </source>
</evidence>
<organism evidence="10 11">
    <name type="scientific">Georgenia daeguensis</name>
    <dbReference type="NCBI Taxonomy" id="908355"/>
    <lineage>
        <taxon>Bacteria</taxon>
        <taxon>Bacillati</taxon>
        <taxon>Actinomycetota</taxon>
        <taxon>Actinomycetes</taxon>
        <taxon>Micrococcales</taxon>
        <taxon>Bogoriellaceae</taxon>
        <taxon>Georgenia</taxon>
    </lineage>
</organism>
<feature type="transmembrane region" description="Helical" evidence="9">
    <location>
        <begin position="6"/>
        <end position="26"/>
    </location>
</feature>
<evidence type="ECO:0008006" key="12">
    <source>
        <dbReference type="Google" id="ProtNLM"/>
    </source>
</evidence>
<keyword evidence="5 9" id="KW-1133">Transmembrane helix</keyword>
<evidence type="ECO:0000256" key="2">
    <source>
        <dbReference type="ARBA" id="ARBA00004829"/>
    </source>
</evidence>
<keyword evidence="3 9" id="KW-0812">Transmembrane</keyword>
<feature type="compositionally biased region" description="Low complexity" evidence="8">
    <location>
        <begin position="107"/>
        <end position="140"/>
    </location>
</feature>
<keyword evidence="11" id="KW-1185">Reference proteome</keyword>
<proteinExistence type="predicted"/>
<dbReference type="NCBIfam" id="TIGR03462">
    <property type="entry name" value="CarR_dom_SF"/>
    <property type="match status" value="1"/>
</dbReference>
<feature type="transmembrane region" description="Helical" evidence="9">
    <location>
        <begin position="38"/>
        <end position="60"/>
    </location>
</feature>
<sequence length="150" mass="15476">MSYATMALLFVAGACLVAAVCLLPTWPPSMRWRGAVGLVALVLAVLTAVFDSVMISADLFRYDESTLSGVRVLLAPVEDFAWPLAAAVLLPSLWVALGRRRSREPRAAAPGAVGAGAGAPEPGVPERGAPGRPAAGTADGPAEDRAGERR</sequence>
<keyword evidence="4" id="KW-0125">Carotenoid biosynthesis</keyword>
<feature type="transmembrane region" description="Helical" evidence="9">
    <location>
        <begin position="80"/>
        <end position="97"/>
    </location>
</feature>
<comment type="subcellular location">
    <subcellularLocation>
        <location evidence="1">Membrane</location>
        <topology evidence="1">Multi-pass membrane protein</topology>
    </subcellularLocation>
</comment>
<evidence type="ECO:0000313" key="11">
    <source>
        <dbReference type="Proteomes" id="UP001499841"/>
    </source>
</evidence>
<protein>
    <recommendedName>
        <fullName evidence="12">Lycopene cyclase domain-containing protein</fullName>
    </recommendedName>
</protein>
<evidence type="ECO:0000256" key="7">
    <source>
        <dbReference type="ARBA" id="ARBA00023235"/>
    </source>
</evidence>
<gene>
    <name evidence="10" type="ORF">GCM10022262_13450</name>
</gene>
<accession>A0ABP8ESP8</accession>
<feature type="region of interest" description="Disordered" evidence="8">
    <location>
        <begin position="106"/>
        <end position="150"/>
    </location>
</feature>
<evidence type="ECO:0000256" key="4">
    <source>
        <dbReference type="ARBA" id="ARBA00022746"/>
    </source>
</evidence>
<keyword evidence="6 9" id="KW-0472">Membrane</keyword>
<evidence type="ECO:0000256" key="9">
    <source>
        <dbReference type="SAM" id="Phobius"/>
    </source>
</evidence>
<keyword evidence="7" id="KW-0413">Isomerase</keyword>
<evidence type="ECO:0000313" key="10">
    <source>
        <dbReference type="EMBL" id="GAA4286986.1"/>
    </source>
</evidence>
<name>A0ABP8ESP8_9MICO</name>
<reference evidence="11" key="1">
    <citation type="journal article" date="2019" name="Int. J. Syst. Evol. Microbiol.">
        <title>The Global Catalogue of Microorganisms (GCM) 10K type strain sequencing project: providing services to taxonomists for standard genome sequencing and annotation.</title>
        <authorList>
            <consortium name="The Broad Institute Genomics Platform"/>
            <consortium name="The Broad Institute Genome Sequencing Center for Infectious Disease"/>
            <person name="Wu L."/>
            <person name="Ma J."/>
        </authorList>
    </citation>
    <scope>NUCLEOTIDE SEQUENCE [LARGE SCALE GENOMIC DNA]</scope>
    <source>
        <strain evidence="11">JCM 17459</strain>
    </source>
</reference>
<evidence type="ECO:0000256" key="5">
    <source>
        <dbReference type="ARBA" id="ARBA00022989"/>
    </source>
</evidence>
<evidence type="ECO:0000256" key="3">
    <source>
        <dbReference type="ARBA" id="ARBA00022692"/>
    </source>
</evidence>
<dbReference type="InterPro" id="IPR017825">
    <property type="entry name" value="Lycopene_cyclase_dom"/>
</dbReference>
<evidence type="ECO:0000256" key="6">
    <source>
        <dbReference type="ARBA" id="ARBA00023136"/>
    </source>
</evidence>
<evidence type="ECO:0000256" key="1">
    <source>
        <dbReference type="ARBA" id="ARBA00004141"/>
    </source>
</evidence>
<comment type="pathway">
    <text evidence="2">Carotenoid biosynthesis.</text>
</comment>
<dbReference type="Proteomes" id="UP001499841">
    <property type="component" value="Unassembled WGS sequence"/>
</dbReference>
<dbReference type="RefSeq" id="WP_345039116.1">
    <property type="nucleotide sequence ID" value="NZ_BAABBA010000005.1"/>
</dbReference>